<protein>
    <submittedName>
        <fullName evidence="16">Peptidoglycan glycosyltransferase</fullName>
    </submittedName>
</protein>
<organism evidence="16 17">
    <name type="scientific">Saprospira grandis (strain Lewin)</name>
    <dbReference type="NCBI Taxonomy" id="984262"/>
    <lineage>
        <taxon>Bacteria</taxon>
        <taxon>Pseudomonadati</taxon>
        <taxon>Bacteroidota</taxon>
        <taxon>Saprospiria</taxon>
        <taxon>Saprospirales</taxon>
        <taxon>Saprospiraceae</taxon>
        <taxon>Saprospira</taxon>
    </lineage>
</organism>
<name>H6L921_SAPGL</name>
<evidence type="ECO:0000256" key="5">
    <source>
        <dbReference type="ARBA" id="ARBA00022645"/>
    </source>
</evidence>
<dbReference type="SUPFAM" id="SSF56601">
    <property type="entry name" value="beta-lactamase/transpeptidase-like"/>
    <property type="match status" value="1"/>
</dbReference>
<dbReference type="NCBIfam" id="TIGR03423">
    <property type="entry name" value="pbp2_mrdA"/>
    <property type="match status" value="1"/>
</dbReference>
<dbReference type="InterPro" id="IPR017790">
    <property type="entry name" value="Penicillin-binding_protein_2"/>
</dbReference>
<keyword evidence="13" id="KW-0961">Cell wall biogenesis/degradation</keyword>
<keyword evidence="8" id="KW-0378">Hydrolase</keyword>
<evidence type="ECO:0000256" key="11">
    <source>
        <dbReference type="ARBA" id="ARBA00022989"/>
    </source>
</evidence>
<keyword evidence="17" id="KW-1185">Reference proteome</keyword>
<dbReference type="EMBL" id="CP002831">
    <property type="protein sequence ID" value="AFC23157.1"/>
    <property type="molecule type" value="Genomic_DNA"/>
</dbReference>
<evidence type="ECO:0000256" key="3">
    <source>
        <dbReference type="ARBA" id="ARBA00022475"/>
    </source>
</evidence>
<dbReference type="Gene3D" id="3.90.1310.10">
    <property type="entry name" value="Penicillin-binding protein 2a (Domain 2)"/>
    <property type="match status" value="1"/>
</dbReference>
<dbReference type="Proteomes" id="UP000007519">
    <property type="component" value="Chromosome"/>
</dbReference>
<evidence type="ECO:0000256" key="12">
    <source>
        <dbReference type="ARBA" id="ARBA00023136"/>
    </source>
</evidence>
<keyword evidence="12" id="KW-0472">Membrane</keyword>
<keyword evidence="5" id="KW-0121">Carboxypeptidase</keyword>
<evidence type="ECO:0000313" key="17">
    <source>
        <dbReference type="Proteomes" id="UP000007519"/>
    </source>
</evidence>
<dbReference type="InterPro" id="IPR050515">
    <property type="entry name" value="Beta-lactam/transpept"/>
</dbReference>
<dbReference type="KEGG" id="sgn:SGRA_0418"/>
<keyword evidence="9" id="KW-0133">Cell shape</keyword>
<dbReference type="GO" id="GO:0071972">
    <property type="term" value="F:peptidoglycan L,D-transpeptidase activity"/>
    <property type="evidence" value="ECO:0007669"/>
    <property type="project" value="TreeGrafter"/>
</dbReference>
<dbReference type="InterPro" id="IPR036138">
    <property type="entry name" value="PBP_dimer_sf"/>
</dbReference>
<feature type="domain" description="Penicillin-binding protein transpeptidase" evidence="14">
    <location>
        <begin position="257"/>
        <end position="584"/>
    </location>
</feature>
<keyword evidence="7" id="KW-0812">Transmembrane</keyword>
<dbReference type="OrthoDB" id="9766847at2"/>
<dbReference type="PANTHER" id="PTHR30627:SF2">
    <property type="entry name" value="PEPTIDOGLYCAN D,D-TRANSPEPTIDASE MRDA"/>
    <property type="match status" value="1"/>
</dbReference>
<evidence type="ECO:0000256" key="13">
    <source>
        <dbReference type="ARBA" id="ARBA00023316"/>
    </source>
</evidence>
<comment type="subcellular location">
    <subcellularLocation>
        <location evidence="2">Cell membrane</location>
    </subcellularLocation>
    <subcellularLocation>
        <location evidence="1">Membrane</location>
        <topology evidence="1">Single-pass membrane protein</topology>
    </subcellularLocation>
</comment>
<dbReference type="GO" id="GO:0071555">
    <property type="term" value="P:cell wall organization"/>
    <property type="evidence" value="ECO:0007669"/>
    <property type="project" value="UniProtKB-KW"/>
</dbReference>
<dbReference type="GO" id="GO:0009252">
    <property type="term" value="P:peptidoglycan biosynthetic process"/>
    <property type="evidence" value="ECO:0007669"/>
    <property type="project" value="UniProtKB-KW"/>
</dbReference>
<keyword evidence="3" id="KW-1003">Cell membrane</keyword>
<evidence type="ECO:0000256" key="1">
    <source>
        <dbReference type="ARBA" id="ARBA00004167"/>
    </source>
</evidence>
<dbReference type="FunFam" id="3.40.710.10:FF:000024">
    <property type="entry name" value="Penicillin-binding protein 2"/>
    <property type="match status" value="1"/>
</dbReference>
<gene>
    <name evidence="16" type="primary">mrdA</name>
    <name evidence="16" type="ordered locus">SGRA_0418</name>
</gene>
<evidence type="ECO:0000256" key="10">
    <source>
        <dbReference type="ARBA" id="ARBA00022984"/>
    </source>
</evidence>
<keyword evidence="11" id="KW-1133">Transmembrane helix</keyword>
<dbReference type="GO" id="GO:0006508">
    <property type="term" value="P:proteolysis"/>
    <property type="evidence" value="ECO:0007669"/>
    <property type="project" value="UniProtKB-KW"/>
</dbReference>
<dbReference type="eggNOG" id="COG0768">
    <property type="taxonomic scope" value="Bacteria"/>
</dbReference>
<sequence length="617" mass="69067">MQDIYQTRLRILQGAIILAALALLFKCFQIQIIDTSYQQQQSYRQALTLYPSRGLLYDRNDSLLIYNLPTYDILATYETVRRANIDTALFCELLGIDRATFVKNMEKDWSDRRFSKRKPITFMSRLRADSLAILQEHLYNFPGFELHSRNSRGYPVTVGAHALGYISEVNPEQIKASEGIYKRGDYIGISGLEQAYEAQLRGTKGKKQVLKDKWGKIKGSYKEGSQDVPAISGCDLITSIDLNLQRYAEELMQNKRGAVVVIQPSTGEILAMVSAPNYNPQLLTVDQERQKAYLELVRDSSRPLFNRALQAKYPPGSIFKPVLAAIALQEGVLQPDRGMGCAGGFVMGSLRVGCHGHAPTHDVGAAIQYSCNNYFCQTYREMVNLYGYDFPAKGMQLLSEHLEAFGLGRKLGIDIGGEASGNIPTVDYFNRRYGEGRWRFSHSVSIGIGQGELEVTPLQMANMAAIIANRGYYYTPHFAKELKGDTSNTLARFKKKHYTKVHPRHFEAVIDGMRRVILSGTGRRAHIEDISVCGKTGTVENVHGKDHSTFIAFAPMEKPEIVVAVYVENGGYGSTYGAPISSLIIEKHLRGHIESPQRQLLEKMMLEADLVSPTHIP</sequence>
<proteinExistence type="predicted"/>
<evidence type="ECO:0000259" key="15">
    <source>
        <dbReference type="Pfam" id="PF03717"/>
    </source>
</evidence>
<dbReference type="InterPro" id="IPR001460">
    <property type="entry name" value="PCN-bd_Tpept"/>
</dbReference>
<keyword evidence="10" id="KW-0573">Peptidoglycan synthesis</keyword>
<dbReference type="GO" id="GO:0005886">
    <property type="term" value="C:plasma membrane"/>
    <property type="evidence" value="ECO:0007669"/>
    <property type="project" value="UniProtKB-SubCell"/>
</dbReference>
<evidence type="ECO:0000256" key="9">
    <source>
        <dbReference type="ARBA" id="ARBA00022960"/>
    </source>
</evidence>
<dbReference type="InterPro" id="IPR005311">
    <property type="entry name" value="PBP_dimer"/>
</dbReference>
<evidence type="ECO:0000256" key="4">
    <source>
        <dbReference type="ARBA" id="ARBA00022519"/>
    </source>
</evidence>
<dbReference type="PANTHER" id="PTHR30627">
    <property type="entry name" value="PEPTIDOGLYCAN D,D-TRANSPEPTIDASE"/>
    <property type="match status" value="1"/>
</dbReference>
<dbReference type="InterPro" id="IPR012338">
    <property type="entry name" value="Beta-lactam/transpept-like"/>
</dbReference>
<dbReference type="Pfam" id="PF00905">
    <property type="entry name" value="Transpeptidase"/>
    <property type="match status" value="1"/>
</dbReference>
<dbReference type="AlphaFoldDB" id="H6L921"/>
<evidence type="ECO:0000256" key="8">
    <source>
        <dbReference type="ARBA" id="ARBA00022801"/>
    </source>
</evidence>
<keyword evidence="4" id="KW-0997">Cell inner membrane</keyword>
<dbReference type="Gene3D" id="3.40.710.10">
    <property type="entry name" value="DD-peptidase/beta-lactamase superfamily"/>
    <property type="match status" value="1"/>
</dbReference>
<evidence type="ECO:0000256" key="7">
    <source>
        <dbReference type="ARBA" id="ARBA00022692"/>
    </source>
</evidence>
<keyword evidence="6" id="KW-0645">Protease</keyword>
<evidence type="ECO:0000259" key="14">
    <source>
        <dbReference type="Pfam" id="PF00905"/>
    </source>
</evidence>
<dbReference type="HOGENOM" id="CLU_009289_1_2_10"/>
<dbReference type="Gene3D" id="3.30.1390.30">
    <property type="entry name" value="Penicillin-binding protein 2a, domain 3"/>
    <property type="match status" value="1"/>
</dbReference>
<reference evidence="16 17" key="1">
    <citation type="journal article" date="2012" name="Stand. Genomic Sci.">
        <title>Complete genome sequencing and analysis of Saprospira grandis str. Lewin, a predatory marine bacterium.</title>
        <authorList>
            <person name="Saw J.H."/>
            <person name="Yuryev A."/>
            <person name="Kanbe M."/>
            <person name="Hou S."/>
            <person name="Young A.G."/>
            <person name="Aizawa S."/>
            <person name="Alam M."/>
        </authorList>
    </citation>
    <scope>NUCLEOTIDE SEQUENCE [LARGE SCALE GENOMIC DNA]</scope>
    <source>
        <strain evidence="16 17">Lewin</strain>
    </source>
</reference>
<dbReference type="SUPFAM" id="SSF56519">
    <property type="entry name" value="Penicillin binding protein dimerisation domain"/>
    <property type="match status" value="1"/>
</dbReference>
<dbReference type="GO" id="GO:0009002">
    <property type="term" value="F:serine-type D-Ala-D-Ala carboxypeptidase activity"/>
    <property type="evidence" value="ECO:0007669"/>
    <property type="project" value="InterPro"/>
</dbReference>
<dbReference type="STRING" id="984262.SGRA_0418"/>
<feature type="domain" description="Penicillin-binding protein dimerisation" evidence="15">
    <location>
        <begin position="49"/>
        <end position="218"/>
    </location>
</feature>
<dbReference type="GO" id="GO:0008360">
    <property type="term" value="P:regulation of cell shape"/>
    <property type="evidence" value="ECO:0007669"/>
    <property type="project" value="UniProtKB-KW"/>
</dbReference>
<dbReference type="RefSeq" id="WP_014373404.1">
    <property type="nucleotide sequence ID" value="NC_016940.1"/>
</dbReference>
<evidence type="ECO:0000256" key="6">
    <source>
        <dbReference type="ARBA" id="ARBA00022670"/>
    </source>
</evidence>
<evidence type="ECO:0000256" key="2">
    <source>
        <dbReference type="ARBA" id="ARBA00004236"/>
    </source>
</evidence>
<dbReference type="Pfam" id="PF03717">
    <property type="entry name" value="PBP_dimer"/>
    <property type="match status" value="1"/>
</dbReference>
<accession>H6L921</accession>
<evidence type="ECO:0000313" key="16">
    <source>
        <dbReference type="EMBL" id="AFC23157.1"/>
    </source>
</evidence>
<dbReference type="GO" id="GO:0008658">
    <property type="term" value="F:penicillin binding"/>
    <property type="evidence" value="ECO:0007669"/>
    <property type="project" value="InterPro"/>
</dbReference>